<dbReference type="PANTHER" id="PTHR30548:SF5">
    <property type="entry name" value="SUBUNIT OF OXYGEN-SENSITIVE 2-HYDROXYISOCAPROYL-COA DEHYDRATASE"/>
    <property type="match status" value="1"/>
</dbReference>
<comment type="caution">
    <text evidence="5">The sequence shown here is derived from an EMBL/GenBank/DDBJ whole genome shotgun (WGS) entry which is preliminary data.</text>
</comment>
<dbReference type="PANTHER" id="PTHR30548">
    <property type="entry name" value="2-HYDROXYGLUTARYL-COA DEHYDRATASE, D-COMPONENT-RELATED"/>
    <property type="match status" value="1"/>
</dbReference>
<name>A0A1V5SYQ9_9BACT</name>
<keyword evidence="3" id="KW-0408">Iron</keyword>
<comment type="similarity">
    <text evidence="1">Belongs to the FldB/FldC dehydratase alpha/beta subunit family.</text>
</comment>
<evidence type="ECO:0000256" key="1">
    <source>
        <dbReference type="ARBA" id="ARBA00005806"/>
    </source>
</evidence>
<protein>
    <submittedName>
        <fullName evidence="5">R-phenyllactate dehydratase beta subunit</fullName>
        <ecNumber evidence="5">4.2.1.-</ecNumber>
    </submittedName>
</protein>
<dbReference type="InterPro" id="IPR010327">
    <property type="entry name" value="FldB/FldC_alpha/beta"/>
</dbReference>
<evidence type="ECO:0000256" key="4">
    <source>
        <dbReference type="ARBA" id="ARBA00023014"/>
    </source>
</evidence>
<gene>
    <name evidence="5" type="primary">fldC</name>
    <name evidence="5" type="ORF">BWY41_00823</name>
</gene>
<dbReference type="AlphaFoldDB" id="A0A1V5SYQ9"/>
<evidence type="ECO:0000256" key="2">
    <source>
        <dbReference type="ARBA" id="ARBA00022723"/>
    </source>
</evidence>
<keyword evidence="5" id="KW-0456">Lyase</keyword>
<keyword evidence="4" id="KW-0411">Iron-sulfur</keyword>
<dbReference type="EMBL" id="MWBQ01000048">
    <property type="protein sequence ID" value="OQA59669.1"/>
    <property type="molecule type" value="Genomic_DNA"/>
</dbReference>
<dbReference type="Gene3D" id="3.40.50.11890">
    <property type="match status" value="1"/>
</dbReference>
<keyword evidence="2" id="KW-0479">Metal-binding</keyword>
<organism evidence="5">
    <name type="scientific">Candidatus Atribacter allofermentans</name>
    <dbReference type="NCBI Taxonomy" id="1852833"/>
    <lineage>
        <taxon>Bacteria</taxon>
        <taxon>Pseudomonadati</taxon>
        <taxon>Atribacterota</taxon>
        <taxon>Atribacteria</taxon>
        <taxon>Atribacterales</taxon>
        <taxon>Atribacteraceae</taxon>
        <taxon>Atribacter</taxon>
    </lineage>
</organism>
<dbReference type="GO" id="GO:0051536">
    <property type="term" value="F:iron-sulfur cluster binding"/>
    <property type="evidence" value="ECO:0007669"/>
    <property type="project" value="UniProtKB-KW"/>
</dbReference>
<proteinExistence type="inferred from homology"/>
<evidence type="ECO:0000256" key="3">
    <source>
        <dbReference type="ARBA" id="ARBA00023004"/>
    </source>
</evidence>
<dbReference type="EC" id="4.2.1.-" evidence="5"/>
<dbReference type="Gene3D" id="3.40.50.11900">
    <property type="match status" value="1"/>
</dbReference>
<dbReference type="Pfam" id="PF06050">
    <property type="entry name" value="HGD-D"/>
    <property type="match status" value="2"/>
</dbReference>
<sequence>MNVGYFCSYIPEEIIQSCNATPVFLSSDSLATTQAIPYLPTPFCPFSKILLNSLLAEKNLELNFIIFGGGCDAGRKLYDIFIALQPKTPCHYLHIPLVSNQESLKFYRHSLNDLANKLLSFQGISQYNFIENLRIILDHSFTVKQTRSQTFLTGELPGDSLLWDKIQLQSSLDSTISSKISILLLASHLFVENIIQLLEEKEFRVFDGSATGMRRYIFPDIEYTPEHHALDTLARWYLVNKVPCPGYNPQKRLEILQKFINRVGIQGIVYFYPKFCDQSLYDLSFLKKQIKIPLLPVEHDMSYSSIGQWETRIDAFREVLLSQ</sequence>
<accession>A0A1V5SYQ9</accession>
<evidence type="ECO:0000313" key="5">
    <source>
        <dbReference type="EMBL" id="OQA59669.1"/>
    </source>
</evidence>
<dbReference type="GO" id="GO:0016829">
    <property type="term" value="F:lyase activity"/>
    <property type="evidence" value="ECO:0007669"/>
    <property type="project" value="UniProtKB-KW"/>
</dbReference>
<dbReference type="Proteomes" id="UP000485569">
    <property type="component" value="Unassembled WGS sequence"/>
</dbReference>
<reference evidence="5" key="1">
    <citation type="submission" date="2017-02" db="EMBL/GenBank/DDBJ databases">
        <title>Delving into the versatile metabolic prowess of the omnipresent phylum Bacteroidetes.</title>
        <authorList>
            <person name="Nobu M.K."/>
            <person name="Mei R."/>
            <person name="Narihiro T."/>
            <person name="Kuroda K."/>
            <person name="Liu W.-T."/>
        </authorList>
    </citation>
    <scope>NUCLEOTIDE SEQUENCE</scope>
    <source>
        <strain evidence="5">ADurb.Bin276</strain>
    </source>
</reference>
<dbReference type="GO" id="GO:0046872">
    <property type="term" value="F:metal ion binding"/>
    <property type="evidence" value="ECO:0007669"/>
    <property type="project" value="UniProtKB-KW"/>
</dbReference>